<dbReference type="GO" id="GO:0008233">
    <property type="term" value="F:peptidase activity"/>
    <property type="evidence" value="ECO:0007669"/>
    <property type="project" value="UniProtKB-KW"/>
</dbReference>
<dbReference type="RefSeq" id="XP_028469628.1">
    <property type="nucleotide sequence ID" value="XM_028610051.1"/>
</dbReference>
<dbReference type="PANTHER" id="PTHR10188">
    <property type="entry name" value="L-ASPARAGINASE"/>
    <property type="match status" value="1"/>
</dbReference>
<evidence type="ECO:0000256" key="4">
    <source>
        <dbReference type="ARBA" id="ARBA00022813"/>
    </source>
</evidence>
<dbReference type="STRING" id="1314773.A0A3N2Q4Y4"/>
<dbReference type="EMBL" id="ML119051">
    <property type="protein sequence ID" value="ROT41822.1"/>
    <property type="molecule type" value="Genomic_DNA"/>
</dbReference>
<dbReference type="Gene3D" id="3.60.20.30">
    <property type="entry name" value="(Glycosyl)asparaginase"/>
    <property type="match status" value="1"/>
</dbReference>
<evidence type="ECO:0000256" key="5">
    <source>
        <dbReference type="PIRSR" id="PIRSR600246-1"/>
    </source>
</evidence>
<accession>A0A3N2Q4Y4</accession>
<evidence type="ECO:0000313" key="10">
    <source>
        <dbReference type="Proteomes" id="UP000272025"/>
    </source>
</evidence>
<dbReference type="FunFam" id="3.60.20.30:FF:000003">
    <property type="entry name" value="N(4)-(Beta-N-acetylglucosaminyl)-L-asparaginase isoform X1"/>
    <property type="match status" value="1"/>
</dbReference>
<organism evidence="9 10">
    <name type="scientific">Sodiomyces alkalinus (strain CBS 110278 / VKM F-3762 / F11)</name>
    <name type="common">Alkaliphilic filamentous fungus</name>
    <dbReference type="NCBI Taxonomy" id="1314773"/>
    <lineage>
        <taxon>Eukaryota</taxon>
        <taxon>Fungi</taxon>
        <taxon>Dikarya</taxon>
        <taxon>Ascomycota</taxon>
        <taxon>Pezizomycotina</taxon>
        <taxon>Sordariomycetes</taxon>
        <taxon>Hypocreomycetidae</taxon>
        <taxon>Glomerellales</taxon>
        <taxon>Plectosphaerellaceae</taxon>
        <taxon>Sodiomyces</taxon>
    </lineage>
</organism>
<feature type="site" description="Cleavage; by autolysis" evidence="7">
    <location>
        <begin position="221"/>
        <end position="222"/>
    </location>
</feature>
<keyword evidence="3" id="KW-0378">Hydrolase</keyword>
<proteinExistence type="inferred from homology"/>
<dbReference type="InterPro" id="IPR000246">
    <property type="entry name" value="Peptidase_T2"/>
</dbReference>
<feature type="signal peptide" evidence="8">
    <location>
        <begin position="1"/>
        <end position="30"/>
    </location>
</feature>
<evidence type="ECO:0000256" key="1">
    <source>
        <dbReference type="ARBA" id="ARBA00010872"/>
    </source>
</evidence>
<feature type="binding site" evidence="6">
    <location>
        <begin position="250"/>
        <end position="253"/>
    </location>
    <ligand>
        <name>substrate</name>
    </ligand>
</feature>
<feature type="binding site" evidence="6">
    <location>
        <begin position="273"/>
        <end position="276"/>
    </location>
    <ligand>
        <name>substrate</name>
    </ligand>
</feature>
<evidence type="ECO:0000256" key="7">
    <source>
        <dbReference type="PIRSR" id="PIRSR600246-3"/>
    </source>
</evidence>
<name>A0A3N2Q4Y4_SODAK</name>
<dbReference type="GO" id="GO:0003948">
    <property type="term" value="F:N4-(beta-N-acetylglucosaminyl)-L-asparaginase activity"/>
    <property type="evidence" value="ECO:0007669"/>
    <property type="project" value="UniProtKB-ARBA"/>
</dbReference>
<evidence type="ECO:0000256" key="2">
    <source>
        <dbReference type="ARBA" id="ARBA00022670"/>
    </source>
</evidence>
<protein>
    <submittedName>
        <fullName evidence="9">Asparaginase</fullName>
    </submittedName>
</protein>
<sequence>MGSPLGLSKAALALSFQTVIFLSLPSSVYARPSPGWPMVINTWGGPFVNATDAAYEALLRRDVSALDAVEIGCTVCEENQCDGSVGFGGSPDENCETTLDAMIMDGVTMKSGAVAGLRRIKNAIGVARAVLEYTSHTLLAGDLATQFAIDNGFQEENLTTDATLARCATWREGNNCQPNYRQNVSPDASAGCGPYTPLALDSSSPDYFGLIAPDAAQASHDTISLMAIDAAGIMAAGTSTNGASFKVPGRVGDGPITGSGSYVDGDVGACGATGDGDIMMRFLPCYQAVENLRRGMNPEEAAYDAVLRMVRKYPAVASGIVVVDKDGEHGAAASGWGGTFTYAFRGGLMNATNVVGVPNICVPDSLKTQP</sequence>
<gene>
    <name evidence="9" type="ORF">SODALDRAFT_326004</name>
</gene>
<evidence type="ECO:0000256" key="3">
    <source>
        <dbReference type="ARBA" id="ARBA00022801"/>
    </source>
</evidence>
<feature type="active site" description="Nucleophile" evidence="5">
    <location>
        <position position="222"/>
    </location>
</feature>
<evidence type="ECO:0000256" key="8">
    <source>
        <dbReference type="SAM" id="SignalP"/>
    </source>
</evidence>
<dbReference type="Proteomes" id="UP000272025">
    <property type="component" value="Unassembled WGS sequence"/>
</dbReference>
<dbReference type="CDD" id="cd04513">
    <property type="entry name" value="Glycosylasparaginase"/>
    <property type="match status" value="1"/>
</dbReference>
<feature type="chain" id="PRO_5018245923" evidence="8">
    <location>
        <begin position="31"/>
        <end position="370"/>
    </location>
</feature>
<keyword evidence="10" id="KW-1185">Reference proteome</keyword>
<evidence type="ECO:0000313" key="9">
    <source>
        <dbReference type="EMBL" id="ROT41822.1"/>
    </source>
</evidence>
<dbReference type="GO" id="GO:0005737">
    <property type="term" value="C:cytoplasm"/>
    <property type="evidence" value="ECO:0007669"/>
    <property type="project" value="TreeGrafter"/>
</dbReference>
<dbReference type="Pfam" id="PF01112">
    <property type="entry name" value="Asparaginase_2"/>
    <property type="match status" value="1"/>
</dbReference>
<dbReference type="GO" id="GO:0006508">
    <property type="term" value="P:proteolysis"/>
    <property type="evidence" value="ECO:0007669"/>
    <property type="project" value="UniProtKB-KW"/>
</dbReference>
<dbReference type="GeneID" id="39578529"/>
<dbReference type="PANTHER" id="PTHR10188:SF6">
    <property type="entry name" value="N(4)-(BETA-N-ACETYLGLUCOSAMINYL)-L-ASPARAGINASE"/>
    <property type="match status" value="1"/>
</dbReference>
<reference evidence="9 10" key="1">
    <citation type="journal article" date="2018" name="Mol. Ecol.">
        <title>The obligate alkalophilic soda-lake fungus Sodiomyces alkalinus has shifted to a protein diet.</title>
        <authorList>
            <person name="Grum-Grzhimaylo A.A."/>
            <person name="Falkoski D.L."/>
            <person name="van den Heuvel J."/>
            <person name="Valero-Jimenez C.A."/>
            <person name="Min B."/>
            <person name="Choi I.G."/>
            <person name="Lipzen A."/>
            <person name="Daum C.G."/>
            <person name="Aanen D.K."/>
            <person name="Tsang A."/>
            <person name="Henrissat B."/>
            <person name="Bilanenko E.N."/>
            <person name="de Vries R.P."/>
            <person name="van Kan J.A.L."/>
            <person name="Grigoriev I.V."/>
            <person name="Debets A.J.M."/>
        </authorList>
    </citation>
    <scope>NUCLEOTIDE SEQUENCE [LARGE SCALE GENOMIC DNA]</scope>
    <source>
        <strain evidence="9 10">F11</strain>
    </source>
</reference>
<keyword evidence="2" id="KW-0645">Protease</keyword>
<dbReference type="SUPFAM" id="SSF56235">
    <property type="entry name" value="N-terminal nucleophile aminohydrolases (Ntn hydrolases)"/>
    <property type="match status" value="1"/>
</dbReference>
<dbReference type="AlphaFoldDB" id="A0A3N2Q4Y4"/>
<keyword evidence="8" id="KW-0732">Signal</keyword>
<dbReference type="OrthoDB" id="2262349at2759"/>
<evidence type="ECO:0000256" key="6">
    <source>
        <dbReference type="PIRSR" id="PIRSR600246-2"/>
    </source>
</evidence>
<keyword evidence="4" id="KW-0068">Autocatalytic cleavage</keyword>
<dbReference type="InterPro" id="IPR029055">
    <property type="entry name" value="Ntn_hydrolases_N"/>
</dbReference>
<comment type="similarity">
    <text evidence="1">Belongs to the Ntn-hydrolase family.</text>
</comment>